<evidence type="ECO:0000256" key="2">
    <source>
        <dbReference type="ARBA" id="ARBA00023015"/>
    </source>
</evidence>
<evidence type="ECO:0000313" key="8">
    <source>
        <dbReference type="Proteomes" id="UP000474565"/>
    </source>
</evidence>
<dbReference type="InterPro" id="IPR014284">
    <property type="entry name" value="RNA_pol_sigma-70_dom"/>
</dbReference>
<evidence type="ECO:0000256" key="4">
    <source>
        <dbReference type="ARBA" id="ARBA00023163"/>
    </source>
</evidence>
<evidence type="ECO:0000256" key="3">
    <source>
        <dbReference type="ARBA" id="ARBA00023082"/>
    </source>
</evidence>
<keyword evidence="2" id="KW-0805">Transcription regulation</keyword>
<dbReference type="InterPro" id="IPR007627">
    <property type="entry name" value="RNA_pol_sigma70_r2"/>
</dbReference>
<organism evidence="7 8">
    <name type="scientific">Duganella lactea</name>
    <dbReference type="NCBI Taxonomy" id="2692173"/>
    <lineage>
        <taxon>Bacteria</taxon>
        <taxon>Pseudomonadati</taxon>
        <taxon>Pseudomonadota</taxon>
        <taxon>Betaproteobacteria</taxon>
        <taxon>Burkholderiales</taxon>
        <taxon>Oxalobacteraceae</taxon>
        <taxon>Telluria group</taxon>
        <taxon>Duganella</taxon>
    </lineage>
</organism>
<feature type="domain" description="RNA polymerase sigma factor 70 region 4 type 2" evidence="6">
    <location>
        <begin position="127"/>
        <end position="177"/>
    </location>
</feature>
<dbReference type="SUPFAM" id="SSF88946">
    <property type="entry name" value="Sigma2 domain of RNA polymerase sigma factors"/>
    <property type="match status" value="1"/>
</dbReference>
<dbReference type="InterPro" id="IPR013249">
    <property type="entry name" value="RNA_pol_sigma70_r4_t2"/>
</dbReference>
<dbReference type="EMBL" id="WWCP01000010">
    <property type="protein sequence ID" value="MYM82431.1"/>
    <property type="molecule type" value="Genomic_DNA"/>
</dbReference>
<dbReference type="InterPro" id="IPR013324">
    <property type="entry name" value="RNA_pol_sigma_r3/r4-like"/>
</dbReference>
<keyword evidence="4" id="KW-0804">Transcription</keyword>
<dbReference type="InterPro" id="IPR013325">
    <property type="entry name" value="RNA_pol_sigma_r2"/>
</dbReference>
<name>A0A6L8MJN5_9BURK</name>
<dbReference type="PANTHER" id="PTHR43133:SF32">
    <property type="entry name" value="BLR3042 PROTEIN"/>
    <property type="match status" value="1"/>
</dbReference>
<dbReference type="Proteomes" id="UP000474565">
    <property type="component" value="Unassembled WGS sequence"/>
</dbReference>
<dbReference type="Gene3D" id="1.10.1740.10">
    <property type="match status" value="1"/>
</dbReference>
<evidence type="ECO:0000259" key="5">
    <source>
        <dbReference type="Pfam" id="PF04542"/>
    </source>
</evidence>
<dbReference type="Pfam" id="PF04542">
    <property type="entry name" value="Sigma70_r2"/>
    <property type="match status" value="1"/>
</dbReference>
<comment type="caution">
    <text evidence="7">The sequence shown here is derived from an EMBL/GenBank/DDBJ whole genome shotgun (WGS) entry which is preliminary data.</text>
</comment>
<dbReference type="SUPFAM" id="SSF88659">
    <property type="entry name" value="Sigma3 and sigma4 domains of RNA polymerase sigma factors"/>
    <property type="match status" value="1"/>
</dbReference>
<evidence type="ECO:0000259" key="6">
    <source>
        <dbReference type="Pfam" id="PF08281"/>
    </source>
</evidence>
<proteinExistence type="inferred from homology"/>
<sequence length="189" mass="21323">MRIERGGADELDESALLRRIVGGDRSAFQALYRAYFSRLARFLDRMTRDVPLIEEIINDTMLVVWQKADTFDGSCKLSTWIFGIAYRQGLKALRGADAPLEPQDDQCGDAAAEPEHAMAAHQLRQGVSRALDALPVEQRVVVSLTYYHGMAYQEIADTMGCPVNTVKTRMFHARQKLKGMLSDHMEEMQ</sequence>
<dbReference type="NCBIfam" id="TIGR02937">
    <property type="entry name" value="sigma70-ECF"/>
    <property type="match status" value="1"/>
</dbReference>
<protein>
    <submittedName>
        <fullName evidence="7">Sigma-70 family RNA polymerase sigma factor</fullName>
    </submittedName>
</protein>
<dbReference type="Gene3D" id="1.10.10.10">
    <property type="entry name" value="Winged helix-like DNA-binding domain superfamily/Winged helix DNA-binding domain"/>
    <property type="match status" value="1"/>
</dbReference>
<dbReference type="GO" id="GO:0016987">
    <property type="term" value="F:sigma factor activity"/>
    <property type="evidence" value="ECO:0007669"/>
    <property type="project" value="UniProtKB-KW"/>
</dbReference>
<dbReference type="AlphaFoldDB" id="A0A6L8MJN5"/>
<dbReference type="InterPro" id="IPR036388">
    <property type="entry name" value="WH-like_DNA-bd_sf"/>
</dbReference>
<accession>A0A6L8MJN5</accession>
<dbReference type="PANTHER" id="PTHR43133">
    <property type="entry name" value="RNA POLYMERASE ECF-TYPE SIGMA FACTO"/>
    <property type="match status" value="1"/>
</dbReference>
<reference evidence="7 8" key="1">
    <citation type="submission" date="2019-12" db="EMBL/GenBank/DDBJ databases">
        <title>Novel species isolated from a subtropical stream in China.</title>
        <authorList>
            <person name="Lu H."/>
        </authorList>
    </citation>
    <scope>NUCLEOTIDE SEQUENCE [LARGE SCALE GENOMIC DNA]</scope>
    <source>
        <strain evidence="7 8">FT50W</strain>
    </source>
</reference>
<dbReference type="CDD" id="cd06171">
    <property type="entry name" value="Sigma70_r4"/>
    <property type="match status" value="1"/>
</dbReference>
<evidence type="ECO:0000256" key="1">
    <source>
        <dbReference type="ARBA" id="ARBA00010641"/>
    </source>
</evidence>
<feature type="domain" description="RNA polymerase sigma-70 region 2" evidence="5">
    <location>
        <begin position="31"/>
        <end position="96"/>
    </location>
</feature>
<dbReference type="RefSeq" id="WP_161019413.1">
    <property type="nucleotide sequence ID" value="NZ_WWCP01000010.1"/>
</dbReference>
<keyword evidence="3" id="KW-0731">Sigma factor</keyword>
<gene>
    <name evidence="7" type="ORF">GTP44_10760</name>
</gene>
<dbReference type="GO" id="GO:0003677">
    <property type="term" value="F:DNA binding"/>
    <property type="evidence" value="ECO:0007669"/>
    <property type="project" value="InterPro"/>
</dbReference>
<comment type="similarity">
    <text evidence="1">Belongs to the sigma-70 factor family. ECF subfamily.</text>
</comment>
<dbReference type="Pfam" id="PF08281">
    <property type="entry name" value="Sigma70_r4_2"/>
    <property type="match status" value="1"/>
</dbReference>
<dbReference type="InterPro" id="IPR039425">
    <property type="entry name" value="RNA_pol_sigma-70-like"/>
</dbReference>
<dbReference type="GO" id="GO:0006352">
    <property type="term" value="P:DNA-templated transcription initiation"/>
    <property type="evidence" value="ECO:0007669"/>
    <property type="project" value="InterPro"/>
</dbReference>
<evidence type="ECO:0000313" key="7">
    <source>
        <dbReference type="EMBL" id="MYM82431.1"/>
    </source>
</evidence>